<dbReference type="AlphaFoldDB" id="A0A7R9MFY5"/>
<evidence type="ECO:0000256" key="5">
    <source>
        <dbReference type="ARBA" id="ARBA00033987"/>
    </source>
</evidence>
<dbReference type="GO" id="GO:1990404">
    <property type="term" value="F:NAD+-protein mono-ADP-ribosyltransferase activity"/>
    <property type="evidence" value="ECO:0007669"/>
    <property type="project" value="TreeGrafter"/>
</dbReference>
<reference evidence="7" key="1">
    <citation type="submission" date="2020-11" db="EMBL/GenBank/DDBJ databases">
        <authorList>
            <person name="Tran Van P."/>
        </authorList>
    </citation>
    <scope>NUCLEOTIDE SEQUENCE</scope>
</reference>
<dbReference type="GO" id="GO:0005730">
    <property type="term" value="C:nucleolus"/>
    <property type="evidence" value="ECO:0007669"/>
    <property type="project" value="TreeGrafter"/>
</dbReference>
<evidence type="ECO:0000256" key="4">
    <source>
        <dbReference type="ARBA" id="ARBA00023027"/>
    </source>
</evidence>
<evidence type="ECO:0000256" key="3">
    <source>
        <dbReference type="ARBA" id="ARBA00022679"/>
    </source>
</evidence>
<dbReference type="Gene3D" id="3.90.228.10">
    <property type="match status" value="1"/>
</dbReference>
<dbReference type="InterPro" id="IPR012317">
    <property type="entry name" value="Poly(ADP-ribose)pol_cat_dom"/>
</dbReference>
<dbReference type="InterPro" id="IPR050800">
    <property type="entry name" value="ARTD/PARP"/>
</dbReference>
<keyword evidence="2" id="KW-0328">Glycosyltransferase</keyword>
<dbReference type="Proteomes" id="UP000728032">
    <property type="component" value="Unassembled WGS sequence"/>
</dbReference>
<evidence type="ECO:0000313" key="7">
    <source>
        <dbReference type="EMBL" id="CAD7659517.1"/>
    </source>
</evidence>
<feature type="domain" description="PARP catalytic" evidence="6">
    <location>
        <begin position="90"/>
        <end position="275"/>
    </location>
</feature>
<keyword evidence="3" id="KW-0808">Transferase</keyword>
<proteinExistence type="predicted"/>
<dbReference type="Pfam" id="PF00644">
    <property type="entry name" value="PARP"/>
    <property type="match status" value="1"/>
</dbReference>
<dbReference type="SUPFAM" id="SSF56399">
    <property type="entry name" value="ADP-ribosylation"/>
    <property type="match status" value="1"/>
</dbReference>
<evidence type="ECO:0000256" key="1">
    <source>
        <dbReference type="ARBA" id="ARBA00012020"/>
    </source>
</evidence>
<dbReference type="PANTHER" id="PTHR10459">
    <property type="entry name" value="DNA LIGASE"/>
    <property type="match status" value="1"/>
</dbReference>
<protein>
    <recommendedName>
        <fullName evidence="1">NAD(+) ADP-ribosyltransferase</fullName>
        <ecNumber evidence="1">2.4.2.30</ecNumber>
    </recommendedName>
</protein>
<organism evidence="7">
    <name type="scientific">Oppiella nova</name>
    <dbReference type="NCBI Taxonomy" id="334625"/>
    <lineage>
        <taxon>Eukaryota</taxon>
        <taxon>Metazoa</taxon>
        <taxon>Ecdysozoa</taxon>
        <taxon>Arthropoda</taxon>
        <taxon>Chelicerata</taxon>
        <taxon>Arachnida</taxon>
        <taxon>Acari</taxon>
        <taxon>Acariformes</taxon>
        <taxon>Sarcoptiformes</taxon>
        <taxon>Oribatida</taxon>
        <taxon>Brachypylina</taxon>
        <taxon>Oppioidea</taxon>
        <taxon>Oppiidae</taxon>
        <taxon>Oppiella</taxon>
    </lineage>
</organism>
<gene>
    <name evidence="7" type="ORF">ONB1V03_LOCUS16112</name>
</gene>
<dbReference type="EMBL" id="CAJPVJ010017585">
    <property type="protein sequence ID" value="CAG2176679.1"/>
    <property type="molecule type" value="Genomic_DNA"/>
</dbReference>
<dbReference type="GO" id="GO:0070212">
    <property type="term" value="P:protein poly-ADP-ribosylation"/>
    <property type="evidence" value="ECO:0007669"/>
    <property type="project" value="TreeGrafter"/>
</dbReference>
<sequence length="280" mass="32272">MKSTGFCAKHTVQHSSGSGKLFVRNRSRSLKGSNGSHRKVSDILSGRRVGSESFLDGILHHLFTIKPLDLPDFYDLNKVSKYSLDGILIGKYFDRSRAHYLEDELKLKKVYEINKLSAKFTNSSLETKKRMLLWYSIDNNSKGNESLKKILNNGIGYENGKIGRALYFRDRINRFVKYGDKEFGLLLLCEVVVGNMYRVFEKKYFVDVPKGYDCIKCCGRYQPDVNKCKLVGSGVVVPTGKTVYDETLEDKTNFDINQFIVFDKTQVIIRYLVQYYEQHK</sequence>
<dbReference type="GO" id="GO:0006302">
    <property type="term" value="P:double-strand break repair"/>
    <property type="evidence" value="ECO:0007669"/>
    <property type="project" value="TreeGrafter"/>
</dbReference>
<dbReference type="PANTHER" id="PTHR10459:SF60">
    <property type="entry name" value="POLY [ADP-RIBOSE] POLYMERASE 2"/>
    <property type="match status" value="1"/>
</dbReference>
<evidence type="ECO:0000256" key="2">
    <source>
        <dbReference type="ARBA" id="ARBA00022676"/>
    </source>
</evidence>
<dbReference type="EMBL" id="OC932410">
    <property type="protein sequence ID" value="CAD7659517.1"/>
    <property type="molecule type" value="Genomic_DNA"/>
</dbReference>
<dbReference type="EC" id="2.4.2.30" evidence="1"/>
<comment type="catalytic activity">
    <reaction evidence="5">
        <text>NAD(+) + (ADP-D-ribosyl)n-acceptor = nicotinamide + (ADP-D-ribosyl)n+1-acceptor + H(+).</text>
        <dbReference type="EC" id="2.4.2.30"/>
    </reaction>
</comment>
<evidence type="ECO:0000313" key="8">
    <source>
        <dbReference type="Proteomes" id="UP000728032"/>
    </source>
</evidence>
<evidence type="ECO:0000259" key="6">
    <source>
        <dbReference type="Pfam" id="PF00644"/>
    </source>
</evidence>
<accession>A0A7R9MFY5</accession>
<keyword evidence="8" id="KW-1185">Reference proteome</keyword>
<keyword evidence="4" id="KW-0520">NAD</keyword>
<name>A0A7R9MFY5_9ACAR</name>
<dbReference type="OrthoDB" id="429950at2759"/>
<dbReference type="GO" id="GO:0003950">
    <property type="term" value="F:NAD+ poly-ADP-ribosyltransferase activity"/>
    <property type="evidence" value="ECO:0007669"/>
    <property type="project" value="UniProtKB-EC"/>
</dbReference>